<feature type="domain" description="ABC3 transporter permease C-terminal" evidence="8">
    <location>
        <begin position="295"/>
        <end position="410"/>
    </location>
</feature>
<feature type="transmembrane region" description="Helical" evidence="7">
    <location>
        <begin position="430"/>
        <end position="455"/>
    </location>
</feature>
<evidence type="ECO:0000256" key="1">
    <source>
        <dbReference type="ARBA" id="ARBA00004651"/>
    </source>
</evidence>
<organism evidence="10 11">
    <name type="scientific">Fodinibius salipaludis</name>
    <dbReference type="NCBI Taxonomy" id="2032627"/>
    <lineage>
        <taxon>Bacteria</taxon>
        <taxon>Pseudomonadati</taxon>
        <taxon>Balneolota</taxon>
        <taxon>Balneolia</taxon>
        <taxon>Balneolales</taxon>
        <taxon>Balneolaceae</taxon>
        <taxon>Fodinibius</taxon>
    </lineage>
</organism>
<keyword evidence="4 7" id="KW-1133">Transmembrane helix</keyword>
<keyword evidence="11" id="KW-1185">Reference proteome</keyword>
<evidence type="ECO:0000256" key="7">
    <source>
        <dbReference type="SAM" id="Phobius"/>
    </source>
</evidence>
<dbReference type="EMBL" id="NSKE01000002">
    <property type="protein sequence ID" value="PAU95240.1"/>
    <property type="molecule type" value="Genomic_DNA"/>
</dbReference>
<evidence type="ECO:0000259" key="8">
    <source>
        <dbReference type="Pfam" id="PF02687"/>
    </source>
</evidence>
<keyword evidence="5 7" id="KW-0472">Membrane</keyword>
<protein>
    <submittedName>
        <fullName evidence="10">Cell division protein FtsX</fullName>
    </submittedName>
</protein>
<feature type="transmembrane region" description="Helical" evidence="7">
    <location>
        <begin position="775"/>
        <end position="798"/>
    </location>
</feature>
<keyword evidence="2" id="KW-1003">Cell membrane</keyword>
<evidence type="ECO:0000256" key="4">
    <source>
        <dbReference type="ARBA" id="ARBA00022989"/>
    </source>
</evidence>
<keyword evidence="10" id="KW-0132">Cell division</keyword>
<sequence length="817" mass="91777">MIKNYLKIAFRNLGKRKGFTFINVLGLAIGIASCLLIAAYVLHELSYDQFHEKSDRIYRVTQTTETSSKNESGATTPFPVGPTLQNDFSGQIEKTVRFFDMQEEVRTILNAQTEESFRVDHFYVVDSTFFDVFSADLVRGNPKTALDEPRSAVITEEQARRFFGDENPIGKQLIFKGVEEFTVTGVMKALPETSHFQVDMLVSFNSLPELYGSREFLERWFWNPCWTYVLLKDGVAPQELESQFSGFVDKNYADREKGETITLSLQSLTDIHLYSNLDQEMEANGSIFYVYLFSVVAVLILVIAGINFMNLSTARSTERAREVGIRRVLGAQRGQLFGQFMGESMLMTGLGFLMALFLVYLSLPWFNKFLNIPLGAEVIMNGKVIAGLLILFVIVALLAGLYPALYLSGFKPVSIMHGSKSTQSGAGEKLLRKGLVVFQFTLSVVLIIGTLIVYLQLQHMQDKKMGFDQEQVVVMPITQTLIAWEFDQFKEKALKSPHITGVTGMSKILGSDRQIFSKYSPANQPDAPPTNMTLHVRHDFLETYGIELLAGRSFSRDYPADAENSILINKSMLNQINAQTPRDALGARFYYTTAEDERKPFEVIGVVDDFNYTSIKKEISPLVINLVKEGRPTVRNIEFATVKLAAGSTQNGIEDLRATWKGVNHIDPFTYFFQDEKLKEIYKSEAQMSSVSGFFTLLCILVACLGLFGLASYTASRRTKEIGIRKTLGASVPNIVALLSKDYLKLIVISNIIAWPVIYYLVVQWLQEFPYRIELGWNLAAIFVTVGIVTIGIGLLTVSYQSLRAALINPVDSIQQE</sequence>
<evidence type="ECO:0000256" key="3">
    <source>
        <dbReference type="ARBA" id="ARBA00022692"/>
    </source>
</evidence>
<dbReference type="PANTHER" id="PTHR30572">
    <property type="entry name" value="MEMBRANE COMPONENT OF TRANSPORTER-RELATED"/>
    <property type="match status" value="1"/>
</dbReference>
<dbReference type="GO" id="GO:0051301">
    <property type="term" value="P:cell division"/>
    <property type="evidence" value="ECO:0007669"/>
    <property type="project" value="UniProtKB-KW"/>
</dbReference>
<feature type="transmembrane region" description="Helical" evidence="7">
    <location>
        <begin position="288"/>
        <end position="311"/>
    </location>
</feature>
<proteinExistence type="predicted"/>
<dbReference type="InterPro" id="IPR003838">
    <property type="entry name" value="ABC3_permease_C"/>
</dbReference>
<name>A0A2A2GDI3_9BACT</name>
<keyword evidence="3 7" id="KW-0812">Transmembrane</keyword>
<reference evidence="10 11" key="1">
    <citation type="submission" date="2017-08" db="EMBL/GenBank/DDBJ databases">
        <title>Aliifodinibius alkalisoli sp. nov., isolated from saline alkaline soil.</title>
        <authorList>
            <person name="Liu D."/>
            <person name="Zhang G."/>
        </authorList>
    </citation>
    <scope>NUCLEOTIDE SEQUENCE [LARGE SCALE GENOMIC DNA]</scope>
    <source>
        <strain evidence="10 11">WN023</strain>
    </source>
</reference>
<feature type="transmembrane region" description="Helical" evidence="7">
    <location>
        <begin position="21"/>
        <end position="42"/>
    </location>
</feature>
<evidence type="ECO:0000313" key="10">
    <source>
        <dbReference type="EMBL" id="PAU95240.1"/>
    </source>
</evidence>
<dbReference type="PROSITE" id="PS51257">
    <property type="entry name" value="PROKAR_LIPOPROTEIN"/>
    <property type="match status" value="1"/>
</dbReference>
<dbReference type="Proteomes" id="UP000218831">
    <property type="component" value="Unassembled WGS sequence"/>
</dbReference>
<evidence type="ECO:0000256" key="2">
    <source>
        <dbReference type="ARBA" id="ARBA00022475"/>
    </source>
</evidence>
<dbReference type="GO" id="GO:0022857">
    <property type="term" value="F:transmembrane transporter activity"/>
    <property type="evidence" value="ECO:0007669"/>
    <property type="project" value="TreeGrafter"/>
</dbReference>
<dbReference type="Pfam" id="PF02687">
    <property type="entry name" value="FtsX"/>
    <property type="match status" value="2"/>
</dbReference>
<feature type="transmembrane region" description="Helical" evidence="7">
    <location>
        <begin position="345"/>
        <end position="365"/>
    </location>
</feature>
<comment type="caution">
    <text evidence="10">The sequence shown here is derived from an EMBL/GenBank/DDBJ whole genome shotgun (WGS) entry which is preliminary data.</text>
</comment>
<dbReference type="RefSeq" id="WP_095605366.1">
    <property type="nucleotide sequence ID" value="NZ_NSKE01000002.1"/>
</dbReference>
<dbReference type="InterPro" id="IPR050250">
    <property type="entry name" value="Macrolide_Exporter_MacB"/>
</dbReference>
<gene>
    <name evidence="10" type="ORF">CK503_03315</name>
</gene>
<dbReference type="Pfam" id="PF12704">
    <property type="entry name" value="MacB_PCD"/>
    <property type="match status" value="1"/>
</dbReference>
<keyword evidence="10" id="KW-0131">Cell cycle</keyword>
<feature type="region of interest" description="Disordered" evidence="6">
    <location>
        <begin position="62"/>
        <end position="86"/>
    </location>
</feature>
<accession>A0A2A2GDI3</accession>
<feature type="domain" description="MacB-like periplasmic core" evidence="9">
    <location>
        <begin position="20"/>
        <end position="244"/>
    </location>
</feature>
<evidence type="ECO:0000256" key="6">
    <source>
        <dbReference type="SAM" id="MobiDB-lite"/>
    </source>
</evidence>
<dbReference type="GO" id="GO:0005886">
    <property type="term" value="C:plasma membrane"/>
    <property type="evidence" value="ECO:0007669"/>
    <property type="project" value="UniProtKB-SubCell"/>
</dbReference>
<evidence type="ECO:0000313" key="11">
    <source>
        <dbReference type="Proteomes" id="UP000218831"/>
    </source>
</evidence>
<feature type="compositionally biased region" description="Polar residues" evidence="6">
    <location>
        <begin position="62"/>
        <end position="75"/>
    </location>
</feature>
<evidence type="ECO:0000259" key="9">
    <source>
        <dbReference type="Pfam" id="PF12704"/>
    </source>
</evidence>
<evidence type="ECO:0000256" key="5">
    <source>
        <dbReference type="ARBA" id="ARBA00023136"/>
    </source>
</evidence>
<feature type="transmembrane region" description="Helical" evidence="7">
    <location>
        <begin position="385"/>
        <end position="409"/>
    </location>
</feature>
<feature type="transmembrane region" description="Helical" evidence="7">
    <location>
        <begin position="694"/>
        <end position="716"/>
    </location>
</feature>
<dbReference type="InterPro" id="IPR025857">
    <property type="entry name" value="MacB_PCD"/>
</dbReference>
<dbReference type="AlphaFoldDB" id="A0A2A2GDI3"/>
<comment type="subcellular location">
    <subcellularLocation>
        <location evidence="1">Cell membrane</location>
        <topology evidence="1">Multi-pass membrane protein</topology>
    </subcellularLocation>
</comment>
<dbReference type="PANTHER" id="PTHR30572:SF18">
    <property type="entry name" value="ABC-TYPE MACROLIDE FAMILY EXPORT SYSTEM PERMEASE COMPONENT 2"/>
    <property type="match status" value="1"/>
</dbReference>
<dbReference type="OrthoDB" id="1451596at2"/>
<feature type="domain" description="ABC3 transporter permease C-terminal" evidence="8">
    <location>
        <begin position="694"/>
        <end position="806"/>
    </location>
</feature>
<feature type="transmembrane region" description="Helical" evidence="7">
    <location>
        <begin position="743"/>
        <end position="763"/>
    </location>
</feature>